<dbReference type="GO" id="GO:0006508">
    <property type="term" value="P:proteolysis"/>
    <property type="evidence" value="ECO:0007669"/>
    <property type="project" value="UniProtKB-KW"/>
</dbReference>
<evidence type="ECO:0000256" key="3">
    <source>
        <dbReference type="ARBA" id="ARBA00022801"/>
    </source>
</evidence>
<accession>A0A2U1AUV4</accession>
<feature type="signal peptide" evidence="6">
    <location>
        <begin position="1"/>
        <end position="19"/>
    </location>
</feature>
<feature type="domain" description="NlpC/P60" evidence="7">
    <location>
        <begin position="80"/>
        <end position="208"/>
    </location>
</feature>
<evidence type="ECO:0000256" key="2">
    <source>
        <dbReference type="ARBA" id="ARBA00022670"/>
    </source>
</evidence>
<evidence type="ECO:0000259" key="7">
    <source>
        <dbReference type="PROSITE" id="PS51935"/>
    </source>
</evidence>
<organism evidence="8 9">
    <name type="scientific">Pontibacter virosus</name>
    <dbReference type="NCBI Taxonomy" id="1765052"/>
    <lineage>
        <taxon>Bacteria</taxon>
        <taxon>Pseudomonadati</taxon>
        <taxon>Bacteroidota</taxon>
        <taxon>Cytophagia</taxon>
        <taxon>Cytophagales</taxon>
        <taxon>Hymenobacteraceae</taxon>
        <taxon>Pontibacter</taxon>
    </lineage>
</organism>
<evidence type="ECO:0000256" key="5">
    <source>
        <dbReference type="SAM" id="MobiDB-lite"/>
    </source>
</evidence>
<protein>
    <submittedName>
        <fullName evidence="8">NlpC/P60 family protein</fullName>
    </submittedName>
</protein>
<gene>
    <name evidence="8" type="ORF">C8E01_10898</name>
</gene>
<evidence type="ECO:0000256" key="4">
    <source>
        <dbReference type="ARBA" id="ARBA00022807"/>
    </source>
</evidence>
<keyword evidence="6" id="KW-0732">Signal</keyword>
<sequence>MLAPVVLLLIMMSAGSDEAATASDETTPVQFATLKTDKSETVTSSATSEKRRTSMAVKTDNAKSSWEDDAEARWIDASGTTPTDSLISYALTLMGTPYLYGGTSNSGFDCSGFTSHVFQKFGVPVTRSSTTQSEDGIPVDRDEARPGDLVIFTGTNPQVREPGHVGIVISEPGDTISFVHSSSNGGVKISQVEGTGYEVRFLDVRRVL</sequence>
<dbReference type="Pfam" id="PF00877">
    <property type="entry name" value="NLPC_P60"/>
    <property type="match status" value="1"/>
</dbReference>
<dbReference type="Gene3D" id="3.90.1720.10">
    <property type="entry name" value="endopeptidase domain like (from Nostoc punctiforme)"/>
    <property type="match status" value="1"/>
</dbReference>
<keyword evidence="4" id="KW-0788">Thiol protease</keyword>
<comment type="caution">
    <text evidence="8">The sequence shown here is derived from an EMBL/GenBank/DDBJ whole genome shotgun (WGS) entry which is preliminary data.</text>
</comment>
<evidence type="ECO:0000313" key="9">
    <source>
        <dbReference type="Proteomes" id="UP000245466"/>
    </source>
</evidence>
<dbReference type="PROSITE" id="PS51935">
    <property type="entry name" value="NLPC_P60"/>
    <property type="match status" value="1"/>
</dbReference>
<proteinExistence type="inferred from homology"/>
<reference evidence="8 9" key="1">
    <citation type="submission" date="2018-04" db="EMBL/GenBank/DDBJ databases">
        <title>Genomic Encyclopedia of Type Strains, Phase IV (KMG-IV): sequencing the most valuable type-strain genomes for metagenomic binning, comparative biology and taxonomic classification.</title>
        <authorList>
            <person name="Goeker M."/>
        </authorList>
    </citation>
    <scope>NUCLEOTIDE SEQUENCE [LARGE SCALE GENOMIC DNA]</scope>
    <source>
        <strain evidence="8 9">DSM 100231</strain>
    </source>
</reference>
<dbReference type="EMBL" id="QEKI01000008">
    <property type="protein sequence ID" value="PVY40204.1"/>
    <property type="molecule type" value="Genomic_DNA"/>
</dbReference>
<dbReference type="GO" id="GO:0008234">
    <property type="term" value="F:cysteine-type peptidase activity"/>
    <property type="evidence" value="ECO:0007669"/>
    <property type="project" value="UniProtKB-KW"/>
</dbReference>
<evidence type="ECO:0000256" key="1">
    <source>
        <dbReference type="ARBA" id="ARBA00007074"/>
    </source>
</evidence>
<dbReference type="Proteomes" id="UP000245466">
    <property type="component" value="Unassembled WGS sequence"/>
</dbReference>
<evidence type="ECO:0000256" key="6">
    <source>
        <dbReference type="SAM" id="SignalP"/>
    </source>
</evidence>
<feature type="region of interest" description="Disordered" evidence="5">
    <location>
        <begin position="42"/>
        <end position="62"/>
    </location>
</feature>
<dbReference type="InterPro" id="IPR038765">
    <property type="entry name" value="Papain-like_cys_pep_sf"/>
</dbReference>
<evidence type="ECO:0000313" key="8">
    <source>
        <dbReference type="EMBL" id="PVY40204.1"/>
    </source>
</evidence>
<dbReference type="PANTHER" id="PTHR47053">
    <property type="entry name" value="MUREIN DD-ENDOPEPTIDASE MEPH-RELATED"/>
    <property type="match status" value="1"/>
</dbReference>
<keyword evidence="9" id="KW-1185">Reference proteome</keyword>
<keyword evidence="2" id="KW-0645">Protease</keyword>
<name>A0A2U1AUV4_9BACT</name>
<keyword evidence="3" id="KW-0378">Hydrolase</keyword>
<feature type="chain" id="PRO_5015638452" evidence="6">
    <location>
        <begin position="20"/>
        <end position="208"/>
    </location>
</feature>
<dbReference type="SUPFAM" id="SSF54001">
    <property type="entry name" value="Cysteine proteinases"/>
    <property type="match status" value="1"/>
</dbReference>
<comment type="similarity">
    <text evidence="1">Belongs to the peptidase C40 family.</text>
</comment>
<dbReference type="InterPro" id="IPR000064">
    <property type="entry name" value="NLP_P60_dom"/>
</dbReference>
<dbReference type="PANTHER" id="PTHR47053:SF1">
    <property type="entry name" value="MUREIN DD-ENDOPEPTIDASE MEPH-RELATED"/>
    <property type="match status" value="1"/>
</dbReference>
<dbReference type="InterPro" id="IPR051202">
    <property type="entry name" value="Peptidase_C40"/>
</dbReference>
<dbReference type="AlphaFoldDB" id="A0A2U1AUV4"/>